<evidence type="ECO:0000256" key="2">
    <source>
        <dbReference type="ARBA" id="ARBA00023157"/>
    </source>
</evidence>
<evidence type="ECO:0000256" key="1">
    <source>
        <dbReference type="ARBA" id="ARBA00022737"/>
    </source>
</evidence>
<feature type="chain" id="PRO_5010357580" evidence="4">
    <location>
        <begin position="22"/>
        <end position="398"/>
    </location>
</feature>
<dbReference type="Gene3D" id="3.50.4.10">
    <property type="entry name" value="Hepatocyte Growth Factor"/>
    <property type="match status" value="2"/>
</dbReference>
<evidence type="ECO:0000256" key="4">
    <source>
        <dbReference type="SAM" id="SignalP"/>
    </source>
</evidence>
<dbReference type="SUPFAM" id="SSF52096">
    <property type="entry name" value="ClpP/crotonase"/>
    <property type="match status" value="1"/>
</dbReference>
<feature type="domain" description="Apple" evidence="5">
    <location>
        <begin position="251"/>
        <end position="294"/>
    </location>
</feature>
<protein>
    <submittedName>
        <fullName evidence="6">PAN domain-containing protein</fullName>
    </submittedName>
</protein>
<gene>
    <name evidence="6" type="ORF">SAMN04488077_1145</name>
</gene>
<dbReference type="EMBL" id="FOBO01000014">
    <property type="protein sequence ID" value="SEN23882.1"/>
    <property type="molecule type" value="Genomic_DNA"/>
</dbReference>
<keyword evidence="4" id="KW-0732">Signal</keyword>
<dbReference type="InterPro" id="IPR003609">
    <property type="entry name" value="Pan_app"/>
</dbReference>
<evidence type="ECO:0000313" key="7">
    <source>
        <dbReference type="Proteomes" id="UP000182160"/>
    </source>
</evidence>
<dbReference type="Pfam" id="PF14295">
    <property type="entry name" value="PAN_4"/>
    <property type="match status" value="2"/>
</dbReference>
<dbReference type="GO" id="GO:0005576">
    <property type="term" value="C:extracellular region"/>
    <property type="evidence" value="ECO:0007669"/>
    <property type="project" value="InterPro"/>
</dbReference>
<dbReference type="GO" id="GO:0006508">
    <property type="term" value="P:proteolysis"/>
    <property type="evidence" value="ECO:0007669"/>
    <property type="project" value="InterPro"/>
</dbReference>
<organism evidence="6 7">
    <name type="scientific">Roseovarius tolerans</name>
    <dbReference type="NCBI Taxonomy" id="74031"/>
    <lineage>
        <taxon>Bacteria</taxon>
        <taxon>Pseudomonadati</taxon>
        <taxon>Pseudomonadota</taxon>
        <taxon>Alphaproteobacteria</taxon>
        <taxon>Rhodobacterales</taxon>
        <taxon>Roseobacteraceae</taxon>
        <taxon>Roseovarius</taxon>
    </lineage>
</organism>
<dbReference type="Proteomes" id="UP000182160">
    <property type="component" value="Unassembled WGS sequence"/>
</dbReference>
<feature type="signal peptide" evidence="4">
    <location>
        <begin position="1"/>
        <end position="21"/>
    </location>
</feature>
<accession>A0A1H8EWM5</accession>
<reference evidence="6 7" key="1">
    <citation type="submission" date="2016-10" db="EMBL/GenBank/DDBJ databases">
        <authorList>
            <person name="de Groot N.N."/>
        </authorList>
    </citation>
    <scope>NUCLEOTIDE SEQUENCE [LARGE SCALE GENOMIC DNA]</scope>
    <source>
        <strain evidence="6 7">DSM 11457</strain>
    </source>
</reference>
<dbReference type="InterPro" id="IPR000177">
    <property type="entry name" value="Apple"/>
</dbReference>
<evidence type="ECO:0000313" key="6">
    <source>
        <dbReference type="EMBL" id="SEN23882.1"/>
    </source>
</evidence>
<keyword evidence="2" id="KW-1015">Disulfide bond</keyword>
<keyword evidence="1" id="KW-0677">Repeat</keyword>
<feature type="region of interest" description="Disordered" evidence="3">
    <location>
        <begin position="209"/>
        <end position="246"/>
    </location>
</feature>
<name>A0A1H8EWM5_9RHOB</name>
<dbReference type="CDD" id="cd01100">
    <property type="entry name" value="APPLE_Factor_XI_like"/>
    <property type="match status" value="2"/>
</dbReference>
<proteinExistence type="predicted"/>
<dbReference type="AlphaFoldDB" id="A0A1H8EWM5"/>
<dbReference type="InterPro" id="IPR029045">
    <property type="entry name" value="ClpP/crotonase-like_dom_sf"/>
</dbReference>
<feature type="domain" description="Apple" evidence="5">
    <location>
        <begin position="334"/>
        <end position="371"/>
    </location>
</feature>
<evidence type="ECO:0000256" key="3">
    <source>
        <dbReference type="SAM" id="MobiDB-lite"/>
    </source>
</evidence>
<dbReference type="RefSeq" id="WP_175477372.1">
    <property type="nucleotide sequence ID" value="NZ_FOBO01000014.1"/>
</dbReference>
<sequence length="398" mass="44063">MRSMLILVYAALTLTPSIAGAEVTTYGSYRHYDEIPNVLFLVGEIKNGDSFELRRAMRDYDVDMVVAASAGGSVYEGLQMASILNDKGVNTYIPEQANCESSCAKIFLGGSKRMVLGELGVHQFFSGSDNAKQSGRKDLTTASTQYTTSDIIGILNEFDTPAFVYEKMFGTVDIYYFKALEKQQLGLGLNDTQFLDRVVEVDGFINATPSALERPSRQPDSTETARSTPPSVPVQPAPEATPDIEKRYSDTDFFGMDLNSRGLRNVSIDQCEAYCKRTASCSAWSYVHATRWCWPKSGVENISMAKNVTSGITDPSRINPEIFNRPFIEATGLDIRGYDLYPRGLRNMSLDQCRHACQATTDCVAWSYVPKKAWCFPKHGIGQYTEQLGVISGIVNDD</sequence>
<feature type="compositionally biased region" description="Polar residues" evidence="3">
    <location>
        <begin position="218"/>
        <end position="229"/>
    </location>
</feature>
<evidence type="ECO:0000259" key="5">
    <source>
        <dbReference type="Pfam" id="PF14295"/>
    </source>
</evidence>